<accession>A0A0E0IU54</accession>
<sequence>MERGETAAREEGVPQATASLLRNELSSGIEVQAQERVGRVGPKKGDYLVKQIVQQRWSRRLDAVWSKTSGDRREAGEPTGAGDLRSEGVARGGARWRDLRQGTVLPAMRGQSSEVRGRGAYWAAGG</sequence>
<evidence type="ECO:0000313" key="2">
    <source>
        <dbReference type="EnsemblPlants" id="ONIVA10G15010.1"/>
    </source>
</evidence>
<reference evidence="2" key="1">
    <citation type="submission" date="2015-04" db="UniProtKB">
        <authorList>
            <consortium name="EnsemblPlants"/>
        </authorList>
    </citation>
    <scope>IDENTIFICATION</scope>
    <source>
        <strain evidence="2">SL10</strain>
    </source>
</reference>
<dbReference type="EnsemblPlants" id="ONIVA10G15010.1">
    <property type="protein sequence ID" value="ONIVA10G15010.1"/>
    <property type="gene ID" value="ONIVA10G15010"/>
</dbReference>
<dbReference type="AlphaFoldDB" id="A0A0E0IU54"/>
<organism evidence="2">
    <name type="scientific">Oryza nivara</name>
    <name type="common">Indian wild rice</name>
    <name type="synonym">Oryza sativa f. spontanea</name>
    <dbReference type="NCBI Taxonomy" id="4536"/>
    <lineage>
        <taxon>Eukaryota</taxon>
        <taxon>Viridiplantae</taxon>
        <taxon>Streptophyta</taxon>
        <taxon>Embryophyta</taxon>
        <taxon>Tracheophyta</taxon>
        <taxon>Spermatophyta</taxon>
        <taxon>Magnoliopsida</taxon>
        <taxon>Liliopsida</taxon>
        <taxon>Poales</taxon>
        <taxon>Poaceae</taxon>
        <taxon>BOP clade</taxon>
        <taxon>Oryzoideae</taxon>
        <taxon>Oryzeae</taxon>
        <taxon>Oryzinae</taxon>
        <taxon>Oryza</taxon>
    </lineage>
</organism>
<feature type="region of interest" description="Disordered" evidence="1">
    <location>
        <begin position="64"/>
        <end position="95"/>
    </location>
</feature>
<proteinExistence type="predicted"/>
<dbReference type="HOGENOM" id="CLU_1985163_0_0_1"/>
<keyword evidence="3" id="KW-1185">Reference proteome</keyword>
<name>A0A0E0IU54_ORYNI</name>
<protein>
    <submittedName>
        <fullName evidence="2">Uncharacterized protein</fullName>
    </submittedName>
</protein>
<dbReference type="Gramene" id="ONIVA10G15010.1">
    <property type="protein sequence ID" value="ONIVA10G15010.1"/>
    <property type="gene ID" value="ONIVA10G15010"/>
</dbReference>
<reference evidence="2" key="2">
    <citation type="submission" date="2018-04" db="EMBL/GenBank/DDBJ databases">
        <title>OnivRS2 (Oryza nivara Reference Sequence Version 2).</title>
        <authorList>
            <person name="Zhang J."/>
            <person name="Kudrna D."/>
            <person name="Lee S."/>
            <person name="Talag J."/>
            <person name="Rajasekar S."/>
            <person name="Welchert J."/>
            <person name="Hsing Y.-I."/>
            <person name="Wing R.A."/>
        </authorList>
    </citation>
    <scope>NUCLEOTIDE SEQUENCE [LARGE SCALE GENOMIC DNA]</scope>
</reference>
<evidence type="ECO:0000313" key="3">
    <source>
        <dbReference type="Proteomes" id="UP000006591"/>
    </source>
</evidence>
<evidence type="ECO:0000256" key="1">
    <source>
        <dbReference type="SAM" id="MobiDB-lite"/>
    </source>
</evidence>
<dbReference type="Proteomes" id="UP000006591">
    <property type="component" value="Chromosome 10"/>
</dbReference>